<dbReference type="GO" id="GO:0016020">
    <property type="term" value="C:membrane"/>
    <property type="evidence" value="ECO:0007669"/>
    <property type="project" value="UniProtKB-SubCell"/>
</dbReference>
<keyword evidence="4" id="KW-0812">Transmembrane</keyword>
<evidence type="ECO:0000256" key="2">
    <source>
        <dbReference type="ARBA" id="ARBA00006023"/>
    </source>
</evidence>
<organism evidence="11 12">
    <name type="scientific">Synaphobranchus kaupii</name>
    <name type="common">Kaup's arrowtooth eel</name>
    <dbReference type="NCBI Taxonomy" id="118154"/>
    <lineage>
        <taxon>Eukaryota</taxon>
        <taxon>Metazoa</taxon>
        <taxon>Chordata</taxon>
        <taxon>Craniata</taxon>
        <taxon>Vertebrata</taxon>
        <taxon>Euteleostomi</taxon>
        <taxon>Actinopterygii</taxon>
        <taxon>Neopterygii</taxon>
        <taxon>Teleostei</taxon>
        <taxon>Anguilliformes</taxon>
        <taxon>Synaphobranchidae</taxon>
        <taxon>Synaphobranchus</taxon>
    </lineage>
</organism>
<evidence type="ECO:0000256" key="6">
    <source>
        <dbReference type="ARBA" id="ARBA00022737"/>
    </source>
</evidence>
<keyword evidence="3" id="KW-0348">Hemagglutinin</keyword>
<feature type="region of interest" description="Disordered" evidence="9">
    <location>
        <begin position="337"/>
        <end position="379"/>
    </location>
</feature>
<evidence type="ECO:0000256" key="7">
    <source>
        <dbReference type="ARBA" id="ARBA00022989"/>
    </source>
</evidence>
<dbReference type="Proteomes" id="UP001152622">
    <property type="component" value="Chromosome 14"/>
</dbReference>
<evidence type="ECO:0000313" key="11">
    <source>
        <dbReference type="EMBL" id="KAJ8342530.1"/>
    </source>
</evidence>
<dbReference type="PROSITE" id="PS50228">
    <property type="entry name" value="SUEL_LECTIN"/>
    <property type="match status" value="2"/>
</dbReference>
<comment type="similarity">
    <text evidence="2">Belongs to the EVA1 family.</text>
</comment>
<keyword evidence="8" id="KW-0472">Membrane</keyword>
<keyword evidence="6" id="KW-0677">Repeat</keyword>
<dbReference type="AlphaFoldDB" id="A0A9Q1EPB5"/>
<proteinExistence type="inferred from homology"/>
<evidence type="ECO:0000256" key="8">
    <source>
        <dbReference type="ARBA" id="ARBA00023136"/>
    </source>
</evidence>
<dbReference type="InterPro" id="IPR039500">
    <property type="entry name" value="EVA1_dom"/>
</dbReference>
<keyword evidence="7" id="KW-1133">Transmembrane helix</keyword>
<gene>
    <name evidence="11" type="ORF">SKAU_G00324580</name>
</gene>
<name>A0A9Q1EPB5_SYNKA</name>
<dbReference type="CDD" id="cd22828">
    <property type="entry name" value="Gal_Rha_Lectin_EVA1_EVA1C_rpt1"/>
    <property type="match status" value="1"/>
</dbReference>
<feature type="domain" description="SUEL-type lectin" evidence="10">
    <location>
        <begin position="153"/>
        <end position="245"/>
    </location>
</feature>
<dbReference type="CDD" id="cd22829">
    <property type="entry name" value="Gal_Rha_Lectin_EVA1_EVA1C_rpt2"/>
    <property type="match status" value="1"/>
</dbReference>
<feature type="domain" description="SUEL-type lectin" evidence="10">
    <location>
        <begin position="52"/>
        <end position="144"/>
    </location>
</feature>
<reference evidence="11" key="1">
    <citation type="journal article" date="2023" name="Science">
        <title>Genome structures resolve the early diversification of teleost fishes.</title>
        <authorList>
            <person name="Parey E."/>
            <person name="Louis A."/>
            <person name="Montfort J."/>
            <person name="Bouchez O."/>
            <person name="Roques C."/>
            <person name="Iampietro C."/>
            <person name="Lluch J."/>
            <person name="Castinel A."/>
            <person name="Donnadieu C."/>
            <person name="Desvignes T."/>
            <person name="Floi Bucao C."/>
            <person name="Jouanno E."/>
            <person name="Wen M."/>
            <person name="Mejri S."/>
            <person name="Dirks R."/>
            <person name="Jansen H."/>
            <person name="Henkel C."/>
            <person name="Chen W.J."/>
            <person name="Zahm M."/>
            <person name="Cabau C."/>
            <person name="Klopp C."/>
            <person name="Thompson A.W."/>
            <person name="Robinson-Rechavi M."/>
            <person name="Braasch I."/>
            <person name="Lecointre G."/>
            <person name="Bobe J."/>
            <person name="Postlethwait J.H."/>
            <person name="Berthelot C."/>
            <person name="Roest Crollius H."/>
            <person name="Guiguen Y."/>
        </authorList>
    </citation>
    <scope>NUCLEOTIDE SEQUENCE</scope>
    <source>
        <strain evidence="11">WJC10195</strain>
    </source>
</reference>
<dbReference type="Pfam" id="PF14851">
    <property type="entry name" value="FAM176"/>
    <property type="match status" value="1"/>
</dbReference>
<dbReference type="InterPro" id="IPR043159">
    <property type="entry name" value="Lectin_gal-bd_sf"/>
</dbReference>
<dbReference type="InterPro" id="IPR000922">
    <property type="entry name" value="Lectin_gal-bd_dom"/>
</dbReference>
<evidence type="ECO:0000256" key="5">
    <source>
        <dbReference type="ARBA" id="ARBA00022734"/>
    </source>
</evidence>
<evidence type="ECO:0000256" key="9">
    <source>
        <dbReference type="SAM" id="MobiDB-lite"/>
    </source>
</evidence>
<sequence length="422" mass="46794">MFIMTCFSSARQRRWFLDMFYYILLLWTTEMDGLANFSNYLTRIIQSHAARACDGERMRLHCPRHSTISILSAFYGHSETALCGPATGVHGPPDRTCSAFTALQKLLAECQGHRDCQLLVNKHVFGCDPSPGTSKYLHVSYKCKPTEHRTKVGCQGERMTLHCRYPRVLNIYSAAYGRALGDQQTCSSADEEPPPFECLFHGAVELVTKACYAKQRCVIAVDDHNFRDPCFPGIRKYLSVLYACVPQTLLREADPKAFNVPNPTSAPKQNNESGGPPYPKGSRLPDNRKFILSNSLMAYGYIKEHPEMAALLFVSSMCVGLICTLLAMSVKLSCREGSGGGAQSKAPPTEGAGQREEEEEEAELEASASTFSGSDRKGSFGWEATADTLEAAELAERIERREQVIQEIWMNAYLNGTPVGPR</sequence>
<evidence type="ECO:0000313" key="12">
    <source>
        <dbReference type="Proteomes" id="UP001152622"/>
    </source>
</evidence>
<dbReference type="FunFam" id="2.60.120.740:FF:000003">
    <property type="entry name" value="Protein eva-1 homolog C"/>
    <property type="match status" value="1"/>
</dbReference>
<feature type="region of interest" description="Disordered" evidence="9">
    <location>
        <begin position="256"/>
        <end position="286"/>
    </location>
</feature>
<dbReference type="EMBL" id="JAINUF010000014">
    <property type="protein sequence ID" value="KAJ8342530.1"/>
    <property type="molecule type" value="Genomic_DNA"/>
</dbReference>
<keyword evidence="5" id="KW-0430">Lectin</keyword>
<dbReference type="OrthoDB" id="5970528at2759"/>
<evidence type="ECO:0000256" key="4">
    <source>
        <dbReference type="ARBA" id="ARBA00022692"/>
    </source>
</evidence>
<comment type="subcellular location">
    <subcellularLocation>
        <location evidence="1">Membrane</location>
        <topology evidence="1">Single-pass membrane protein</topology>
    </subcellularLocation>
</comment>
<evidence type="ECO:0000256" key="3">
    <source>
        <dbReference type="ARBA" id="ARBA00022546"/>
    </source>
</evidence>
<keyword evidence="12" id="KW-1185">Reference proteome</keyword>
<dbReference type="GO" id="GO:0030246">
    <property type="term" value="F:carbohydrate binding"/>
    <property type="evidence" value="ECO:0007669"/>
    <property type="project" value="UniProtKB-KW"/>
</dbReference>
<dbReference type="Pfam" id="PF02140">
    <property type="entry name" value="SUEL_Lectin"/>
    <property type="match status" value="2"/>
</dbReference>
<evidence type="ECO:0000259" key="10">
    <source>
        <dbReference type="PROSITE" id="PS50228"/>
    </source>
</evidence>
<dbReference type="Gene3D" id="2.60.120.740">
    <property type="match status" value="2"/>
</dbReference>
<comment type="caution">
    <text evidence="11">The sequence shown here is derived from an EMBL/GenBank/DDBJ whole genome shotgun (WGS) entry which is preliminary data.</text>
</comment>
<feature type="compositionally biased region" description="Polar residues" evidence="9">
    <location>
        <begin position="261"/>
        <end position="273"/>
    </location>
</feature>
<dbReference type="PANTHER" id="PTHR46780">
    <property type="entry name" value="PROTEIN EVA-1"/>
    <property type="match status" value="1"/>
</dbReference>
<protein>
    <recommendedName>
        <fullName evidence="10">SUEL-type lectin domain-containing protein</fullName>
    </recommendedName>
</protein>
<evidence type="ECO:0000256" key="1">
    <source>
        <dbReference type="ARBA" id="ARBA00004167"/>
    </source>
</evidence>
<accession>A0A9Q1EPB5</accession>